<dbReference type="Proteomes" id="UP000232412">
    <property type="component" value="Unassembled WGS sequence"/>
</dbReference>
<evidence type="ECO:0000256" key="7">
    <source>
        <dbReference type="RuleBase" id="RU362091"/>
    </source>
</evidence>
<dbReference type="InterPro" id="IPR001734">
    <property type="entry name" value="Na/solute_symporter"/>
</dbReference>
<dbReference type="RefSeq" id="WP_101009893.1">
    <property type="nucleotide sequence ID" value="NZ_FRFC01000003.1"/>
</dbReference>
<name>A0A2H1EHF0_9ARCH</name>
<comment type="subcellular location">
    <subcellularLocation>
        <location evidence="1">Membrane</location>
        <topology evidence="1">Multi-pass membrane protein</topology>
    </subcellularLocation>
</comment>
<dbReference type="AlphaFoldDB" id="A0A2H1EHF0"/>
<keyword evidence="4 8" id="KW-0812">Transmembrane</keyword>
<dbReference type="PANTHER" id="PTHR48086:SF8">
    <property type="entry name" value="MONOCARBOXYLIC ACID PERMEASE"/>
    <property type="match status" value="1"/>
</dbReference>
<evidence type="ECO:0000256" key="6">
    <source>
        <dbReference type="ARBA" id="ARBA00023136"/>
    </source>
</evidence>
<evidence type="ECO:0000256" key="3">
    <source>
        <dbReference type="ARBA" id="ARBA00022448"/>
    </source>
</evidence>
<keyword evidence="5 8" id="KW-1133">Transmembrane helix</keyword>
<feature type="transmembrane region" description="Helical" evidence="8">
    <location>
        <begin position="124"/>
        <end position="147"/>
    </location>
</feature>
<dbReference type="PANTHER" id="PTHR48086">
    <property type="entry name" value="SODIUM/PROLINE SYMPORTER-RELATED"/>
    <property type="match status" value="1"/>
</dbReference>
<dbReference type="Gene3D" id="1.20.1730.10">
    <property type="entry name" value="Sodium/glucose cotransporter"/>
    <property type="match status" value="1"/>
</dbReference>
<dbReference type="PROSITE" id="PS50283">
    <property type="entry name" value="NA_SOLUT_SYMP_3"/>
    <property type="match status" value="1"/>
</dbReference>
<feature type="transmembrane region" description="Helical" evidence="8">
    <location>
        <begin position="6"/>
        <end position="24"/>
    </location>
</feature>
<protein>
    <submittedName>
        <fullName evidence="9">Na+/solute symporter</fullName>
    </submittedName>
</protein>
<dbReference type="GO" id="GO:0005886">
    <property type="term" value="C:plasma membrane"/>
    <property type="evidence" value="ECO:0007669"/>
    <property type="project" value="TreeGrafter"/>
</dbReference>
<sequence>MISTDVIVVFVALFAVFIGLGFYGKYWRRGDLNHVHEWSLAGRKLGTALVFFLIGADLYTAYSFVAIPSGVFAKGSLYFFAIPYVMLTFAVALVTMPKLWTLSREKGYITASDFVKDKFNSRTLAIMIAVTGIVAELPYIALQIVGMQSVLTVMLAGYANSQMVQEISLLIAFIILAAFTYTSGLRGATLTAIFKDILVWITVIAVIVIVPISIGGFGNAFKAASSSYVTLPENLVPAYATLILGSALALYLYPHAINGVLSAQSAHKLRSSTALLPLYGVGLAILALMGILVYAVPDAMKFLSSFPESSRGILVVPSLILYSLPGWFSGVALLGIFVGGLVPAAIMAMAQANLLTRNIVKEIKPNLSDKSEIKITKLSSTIFKFVALGFVFSVPATYAISLQLLGGILIVQILPAVLFGLYTKVLKKTPLITGLAAGIVSGILMVEMANNFGQLTSSLLKTPLGPLYIAVISLGINLVISFGGSIIQKRHDKKSAS</sequence>
<feature type="transmembrane region" description="Helical" evidence="8">
    <location>
        <begin position="167"/>
        <end position="185"/>
    </location>
</feature>
<dbReference type="Pfam" id="PF00474">
    <property type="entry name" value="SSF"/>
    <property type="match status" value="1"/>
</dbReference>
<feature type="transmembrane region" description="Helical" evidence="8">
    <location>
        <begin position="429"/>
        <end position="446"/>
    </location>
</feature>
<proteinExistence type="inferred from homology"/>
<evidence type="ECO:0000256" key="8">
    <source>
        <dbReference type="SAM" id="Phobius"/>
    </source>
</evidence>
<feature type="transmembrane region" description="Helical" evidence="8">
    <location>
        <begin position="274"/>
        <end position="296"/>
    </location>
</feature>
<feature type="transmembrane region" description="Helical" evidence="8">
    <location>
        <begin position="400"/>
        <end position="422"/>
    </location>
</feature>
<feature type="transmembrane region" description="Helical" evidence="8">
    <location>
        <begin position="197"/>
        <end position="216"/>
    </location>
</feature>
<feature type="transmembrane region" description="Helical" evidence="8">
    <location>
        <begin position="45"/>
        <end position="65"/>
    </location>
</feature>
<gene>
    <name evidence="9" type="ORF">NSIN_20846</name>
</gene>
<feature type="transmembrane region" description="Helical" evidence="8">
    <location>
        <begin position="327"/>
        <end position="354"/>
    </location>
</feature>
<evidence type="ECO:0000256" key="2">
    <source>
        <dbReference type="ARBA" id="ARBA00006434"/>
    </source>
</evidence>
<dbReference type="InterPro" id="IPR038377">
    <property type="entry name" value="Na/Glc_symporter_sf"/>
</dbReference>
<evidence type="ECO:0000256" key="4">
    <source>
        <dbReference type="ARBA" id="ARBA00022692"/>
    </source>
</evidence>
<dbReference type="EMBL" id="FRFC01000003">
    <property type="protein sequence ID" value="SHO45989.1"/>
    <property type="molecule type" value="Genomic_DNA"/>
</dbReference>
<keyword evidence="3" id="KW-0813">Transport</keyword>
<keyword evidence="6 8" id="KW-0472">Membrane</keyword>
<feature type="transmembrane region" description="Helical" evidence="8">
    <location>
        <begin position="375"/>
        <end position="394"/>
    </location>
</feature>
<evidence type="ECO:0000313" key="10">
    <source>
        <dbReference type="Proteomes" id="UP000232412"/>
    </source>
</evidence>
<feature type="transmembrane region" description="Helical" evidence="8">
    <location>
        <begin position="77"/>
        <end position="96"/>
    </location>
</feature>
<reference evidence="10" key="1">
    <citation type="submission" date="2016-12" db="EMBL/GenBank/DDBJ databases">
        <authorList>
            <person name="Herbold C."/>
        </authorList>
    </citation>
    <scope>NUCLEOTIDE SEQUENCE [LARGE SCALE GENOMIC DNA]</scope>
</reference>
<feature type="transmembrane region" description="Helical" evidence="8">
    <location>
        <begin position="236"/>
        <end position="253"/>
    </location>
</feature>
<keyword evidence="10" id="KW-1185">Reference proteome</keyword>
<feature type="transmembrane region" description="Helical" evidence="8">
    <location>
        <begin position="466"/>
        <end position="487"/>
    </location>
</feature>
<dbReference type="GO" id="GO:0022857">
    <property type="term" value="F:transmembrane transporter activity"/>
    <property type="evidence" value="ECO:0007669"/>
    <property type="project" value="InterPro"/>
</dbReference>
<dbReference type="InterPro" id="IPR050277">
    <property type="entry name" value="Sodium:Solute_Symporter"/>
</dbReference>
<evidence type="ECO:0000256" key="5">
    <source>
        <dbReference type="ARBA" id="ARBA00022989"/>
    </source>
</evidence>
<dbReference type="OrthoDB" id="19182at2157"/>
<evidence type="ECO:0000256" key="1">
    <source>
        <dbReference type="ARBA" id="ARBA00004141"/>
    </source>
</evidence>
<comment type="similarity">
    <text evidence="2 7">Belongs to the sodium:solute symporter (SSF) (TC 2.A.21) family.</text>
</comment>
<organism evidence="9 10">
    <name type="scientific">Nitrosotalea sinensis</name>
    <dbReference type="NCBI Taxonomy" id="1499975"/>
    <lineage>
        <taxon>Archaea</taxon>
        <taxon>Nitrososphaerota</taxon>
        <taxon>Nitrososphaeria</taxon>
        <taxon>Nitrosotaleales</taxon>
        <taxon>Nitrosotaleaceae</taxon>
        <taxon>Nitrosotalea</taxon>
    </lineage>
</organism>
<accession>A0A2H1EHF0</accession>
<evidence type="ECO:0000313" key="9">
    <source>
        <dbReference type="EMBL" id="SHO45989.1"/>
    </source>
</evidence>